<proteinExistence type="predicted"/>
<name>A0A9N9G0L2_9GLOM</name>
<protein>
    <submittedName>
        <fullName evidence="1">2290_t:CDS:1</fullName>
    </submittedName>
</protein>
<sequence>MKGVSSSFNFNFAERDVQLLNEMEFHNSEESEDFSDYNYDAKEYIKAQTELEQEIIVSDENDDYQDDIEDTEILASPSPSSPSPLLPSLISTNILPSPILIGISLPSIPTKTSPPIPIEKQINGKLQTCSRTENVKNIYQLVSIWQININAAIEFETD</sequence>
<evidence type="ECO:0000313" key="2">
    <source>
        <dbReference type="Proteomes" id="UP000789570"/>
    </source>
</evidence>
<evidence type="ECO:0000313" key="1">
    <source>
        <dbReference type="EMBL" id="CAG8570915.1"/>
    </source>
</evidence>
<dbReference type="AlphaFoldDB" id="A0A9N9G0L2"/>
<dbReference type="Proteomes" id="UP000789570">
    <property type="component" value="Unassembled WGS sequence"/>
</dbReference>
<comment type="caution">
    <text evidence="1">The sequence shown here is derived from an EMBL/GenBank/DDBJ whole genome shotgun (WGS) entry which is preliminary data.</text>
</comment>
<gene>
    <name evidence="1" type="ORF">FCALED_LOCUS7089</name>
</gene>
<accession>A0A9N9G0L2</accession>
<dbReference type="EMBL" id="CAJVPQ010001807">
    <property type="protein sequence ID" value="CAG8570915.1"/>
    <property type="molecule type" value="Genomic_DNA"/>
</dbReference>
<organism evidence="1 2">
    <name type="scientific">Funneliformis caledonium</name>
    <dbReference type="NCBI Taxonomy" id="1117310"/>
    <lineage>
        <taxon>Eukaryota</taxon>
        <taxon>Fungi</taxon>
        <taxon>Fungi incertae sedis</taxon>
        <taxon>Mucoromycota</taxon>
        <taxon>Glomeromycotina</taxon>
        <taxon>Glomeromycetes</taxon>
        <taxon>Glomerales</taxon>
        <taxon>Glomeraceae</taxon>
        <taxon>Funneliformis</taxon>
    </lineage>
</organism>
<keyword evidence="2" id="KW-1185">Reference proteome</keyword>
<reference evidence="1" key="1">
    <citation type="submission" date="2021-06" db="EMBL/GenBank/DDBJ databases">
        <authorList>
            <person name="Kallberg Y."/>
            <person name="Tangrot J."/>
            <person name="Rosling A."/>
        </authorList>
    </citation>
    <scope>NUCLEOTIDE SEQUENCE</scope>
    <source>
        <strain evidence="1">UK204</strain>
    </source>
</reference>